<proteinExistence type="predicted"/>
<gene>
    <name evidence="1" type="ORF">DXC61_00835</name>
</gene>
<sequence>MKQSNRKESVINGKNVLRTVALASSCLAVAAMLVPATPVIGGIGLVCSKTIPSWLRGHAFF</sequence>
<protein>
    <submittedName>
        <fullName evidence="1">Uncharacterized protein</fullName>
    </submittedName>
</protein>
<dbReference type="RefSeq" id="WP_147329612.1">
    <property type="nucleotide sequence ID" value="NZ_JAPDUU010000001.1"/>
</dbReference>
<comment type="caution">
    <text evidence="1">The sequence shown here is derived from an EMBL/GenBank/DDBJ whole genome shotgun (WGS) entry which is preliminary data.</text>
</comment>
<dbReference type="AlphaFoldDB" id="A0AA92VV52"/>
<name>A0AA92VV52_9BACT</name>
<organism evidence="1 2">
    <name type="scientific">Segatella copri</name>
    <dbReference type="NCBI Taxonomy" id="165179"/>
    <lineage>
        <taxon>Bacteria</taxon>
        <taxon>Pseudomonadati</taxon>
        <taxon>Bacteroidota</taxon>
        <taxon>Bacteroidia</taxon>
        <taxon>Bacteroidales</taxon>
        <taxon>Prevotellaceae</taxon>
        <taxon>Segatella</taxon>
    </lineage>
</organism>
<evidence type="ECO:0000313" key="2">
    <source>
        <dbReference type="Proteomes" id="UP000261187"/>
    </source>
</evidence>
<dbReference type="Proteomes" id="UP000261187">
    <property type="component" value="Unassembled WGS sequence"/>
</dbReference>
<accession>A0AA92VV52</accession>
<reference evidence="1 2" key="1">
    <citation type="submission" date="2018-08" db="EMBL/GenBank/DDBJ databases">
        <title>A genome reference for cultivated species of the human gut microbiota.</title>
        <authorList>
            <person name="Zou Y."/>
            <person name="Xue W."/>
            <person name="Luo G."/>
        </authorList>
    </citation>
    <scope>NUCLEOTIDE SEQUENCE [LARGE SCALE GENOMIC DNA]</scope>
    <source>
        <strain evidence="1 2">TF06-40</strain>
    </source>
</reference>
<dbReference type="EMBL" id="QSSA01000001">
    <property type="protein sequence ID" value="RGL64743.1"/>
    <property type="molecule type" value="Genomic_DNA"/>
</dbReference>
<evidence type="ECO:0000313" key="1">
    <source>
        <dbReference type="EMBL" id="RGL64743.1"/>
    </source>
</evidence>